<dbReference type="Pfam" id="PF00876">
    <property type="entry name" value="Innexin"/>
    <property type="match status" value="1"/>
</dbReference>
<keyword evidence="12 18" id="KW-0406">Ion transport</keyword>
<feature type="region of interest" description="Disordered" evidence="19">
    <location>
        <begin position="39"/>
        <end position="65"/>
    </location>
</feature>
<dbReference type="GO" id="GO:0004013">
    <property type="term" value="F:adenosylhomocysteinase activity"/>
    <property type="evidence" value="ECO:0007669"/>
    <property type="project" value="UniProtKB-EC"/>
</dbReference>
<comment type="similarity">
    <text evidence="18">Belongs to the pannexin family.</text>
</comment>
<feature type="compositionally biased region" description="Low complexity" evidence="19">
    <location>
        <begin position="1"/>
        <end position="10"/>
    </location>
</feature>
<dbReference type="InterPro" id="IPR020082">
    <property type="entry name" value="S-Ado-L-homoCys_hydrolase_CS"/>
</dbReference>
<dbReference type="FunFam" id="3.40.50.1480:FF:000006">
    <property type="entry name" value="Adenosylhomocysteinase"/>
    <property type="match status" value="1"/>
</dbReference>
<comment type="catalytic activity">
    <reaction evidence="16">
        <text>S-adenosyl-L-homocysteine + H2O = L-homocysteine + adenosine</text>
        <dbReference type="Rhea" id="RHEA:21708"/>
        <dbReference type="ChEBI" id="CHEBI:15377"/>
        <dbReference type="ChEBI" id="CHEBI:16335"/>
        <dbReference type="ChEBI" id="CHEBI:57856"/>
        <dbReference type="ChEBI" id="CHEBI:58199"/>
        <dbReference type="EC" id="3.13.2.1"/>
    </reaction>
</comment>
<feature type="region of interest" description="Disordered" evidence="19">
    <location>
        <begin position="1"/>
        <end position="24"/>
    </location>
</feature>
<evidence type="ECO:0000256" key="12">
    <source>
        <dbReference type="ARBA" id="ARBA00023065"/>
    </source>
</evidence>
<dbReference type="NCBIfam" id="NF004005">
    <property type="entry name" value="PRK05476.2-3"/>
    <property type="match status" value="1"/>
</dbReference>
<comment type="subcellular location">
    <subcellularLocation>
        <location evidence="1 18">Cell membrane</location>
        <topology evidence="1 18">Multi-pass membrane protein</topology>
    </subcellularLocation>
</comment>
<dbReference type="GO" id="GO:0005829">
    <property type="term" value="C:cytosol"/>
    <property type="evidence" value="ECO:0007669"/>
    <property type="project" value="TreeGrafter"/>
</dbReference>
<dbReference type="GO" id="GO:0005886">
    <property type="term" value="C:plasma membrane"/>
    <property type="evidence" value="ECO:0007669"/>
    <property type="project" value="UniProtKB-SubCell"/>
</dbReference>
<keyword evidence="15" id="KW-0325">Glycoprotein</keyword>
<dbReference type="SMART" id="SM00997">
    <property type="entry name" value="AdoHcyase_NAD"/>
    <property type="match status" value="1"/>
</dbReference>
<dbReference type="InterPro" id="IPR036291">
    <property type="entry name" value="NAD(P)-bd_dom_sf"/>
</dbReference>
<dbReference type="Pfam" id="PF05221">
    <property type="entry name" value="AdoHcyase"/>
    <property type="match status" value="1"/>
</dbReference>
<dbReference type="InterPro" id="IPR000043">
    <property type="entry name" value="Adenosylhomocysteinase-like"/>
</dbReference>
<dbReference type="GO" id="GO:0006730">
    <property type="term" value="P:one-carbon metabolic process"/>
    <property type="evidence" value="ECO:0007669"/>
    <property type="project" value="UniProtKB-KW"/>
</dbReference>
<feature type="domain" description="S-adenosyl-L-homocysteine hydrolase NAD binding" evidence="20">
    <location>
        <begin position="289"/>
        <end position="453"/>
    </location>
</feature>
<dbReference type="Proteomes" id="UP000663891">
    <property type="component" value="Unassembled WGS sequence"/>
</dbReference>
<dbReference type="CDD" id="cd00401">
    <property type="entry name" value="SAHH"/>
    <property type="match status" value="1"/>
</dbReference>
<keyword evidence="7 16" id="KW-0554">One-carbon metabolism</keyword>
<evidence type="ECO:0000256" key="5">
    <source>
        <dbReference type="ARBA" id="ARBA00022475"/>
    </source>
</evidence>
<dbReference type="NCBIfam" id="TIGR00936">
    <property type="entry name" value="ahcY"/>
    <property type="match status" value="1"/>
</dbReference>
<dbReference type="Gene3D" id="3.40.50.720">
    <property type="entry name" value="NAD(P)-binding Rossmann-like Domain"/>
    <property type="match status" value="1"/>
</dbReference>
<evidence type="ECO:0000256" key="11">
    <source>
        <dbReference type="ARBA" id="ARBA00023027"/>
    </source>
</evidence>
<dbReference type="FunFam" id="3.40.50.1480:FF:000009">
    <property type="entry name" value="Adenosylhomocysteinase like 2"/>
    <property type="match status" value="1"/>
</dbReference>
<evidence type="ECO:0000256" key="8">
    <source>
        <dbReference type="ARBA" id="ARBA00022692"/>
    </source>
</evidence>
<dbReference type="FunFam" id="3.40.50.720:FF:000004">
    <property type="entry name" value="Adenosylhomocysteinase"/>
    <property type="match status" value="1"/>
</dbReference>
<dbReference type="AlphaFoldDB" id="A0A814IGL4"/>
<gene>
    <name evidence="18" type="primary">inx</name>
    <name evidence="22" type="ORF">OKA104_LOCUS17148</name>
    <name evidence="21" type="ORF">VCS650_LOCUS15905</name>
</gene>
<evidence type="ECO:0000256" key="9">
    <source>
        <dbReference type="ARBA" id="ARBA00022801"/>
    </source>
</evidence>
<dbReference type="SUPFAM" id="SSF51735">
    <property type="entry name" value="NAD(P)-binding Rossmann-fold domains"/>
    <property type="match status" value="1"/>
</dbReference>
<dbReference type="InterPro" id="IPR042172">
    <property type="entry name" value="Adenosylhomocyst_ase-like_sf"/>
</dbReference>
<dbReference type="PROSITE" id="PS00738">
    <property type="entry name" value="ADOHCYASE_1"/>
    <property type="match status" value="1"/>
</dbReference>
<reference evidence="21" key="1">
    <citation type="submission" date="2021-02" db="EMBL/GenBank/DDBJ databases">
        <authorList>
            <person name="Nowell W R."/>
        </authorList>
    </citation>
    <scope>NUCLEOTIDE SEQUENCE</scope>
</reference>
<dbReference type="PRINTS" id="PR01262">
    <property type="entry name" value="INNEXIN"/>
</dbReference>
<feature type="compositionally biased region" description="Polar residues" evidence="19">
    <location>
        <begin position="43"/>
        <end position="61"/>
    </location>
</feature>
<feature type="transmembrane region" description="Helical" evidence="18">
    <location>
        <begin position="571"/>
        <end position="588"/>
    </location>
</feature>
<evidence type="ECO:0000256" key="14">
    <source>
        <dbReference type="ARBA" id="ARBA00023303"/>
    </source>
</evidence>
<evidence type="ECO:0000256" key="13">
    <source>
        <dbReference type="ARBA" id="ARBA00023136"/>
    </source>
</evidence>
<dbReference type="OrthoDB" id="10007170at2759"/>
<evidence type="ECO:0000256" key="18">
    <source>
        <dbReference type="RuleBase" id="RU010713"/>
    </source>
</evidence>
<comment type="cofactor">
    <cofactor evidence="16">
        <name>NAD(+)</name>
        <dbReference type="ChEBI" id="CHEBI:57540"/>
    </cofactor>
    <text evidence="16">Binds 1 NAD(+) per subunit.</text>
</comment>
<dbReference type="PANTHER" id="PTHR23420:SF0">
    <property type="entry name" value="ADENOSYLHOMOCYSTEINASE"/>
    <property type="match status" value="1"/>
</dbReference>
<dbReference type="PROSITE" id="PS51013">
    <property type="entry name" value="PANNEXIN"/>
    <property type="match status" value="1"/>
</dbReference>
<keyword evidence="5" id="KW-1003">Cell membrane</keyword>
<keyword evidence="10 18" id="KW-1133">Transmembrane helix</keyword>
<organism evidence="21 23">
    <name type="scientific">Adineta steineri</name>
    <dbReference type="NCBI Taxonomy" id="433720"/>
    <lineage>
        <taxon>Eukaryota</taxon>
        <taxon>Metazoa</taxon>
        <taxon>Spiralia</taxon>
        <taxon>Gnathifera</taxon>
        <taxon>Rotifera</taxon>
        <taxon>Eurotatoria</taxon>
        <taxon>Bdelloidea</taxon>
        <taxon>Adinetida</taxon>
        <taxon>Adinetidae</taxon>
        <taxon>Adineta</taxon>
    </lineage>
</organism>
<evidence type="ECO:0000313" key="23">
    <source>
        <dbReference type="Proteomes" id="UP000663891"/>
    </source>
</evidence>
<evidence type="ECO:0000313" key="21">
    <source>
        <dbReference type="EMBL" id="CAF1023083.1"/>
    </source>
</evidence>
<dbReference type="PANTHER" id="PTHR23420">
    <property type="entry name" value="ADENOSYLHOMOCYSTEINASE"/>
    <property type="match status" value="1"/>
</dbReference>
<protein>
    <recommendedName>
        <fullName evidence="16 18">Multifunctional fusion protein</fullName>
    </recommendedName>
    <domain>
        <recommendedName>
            <fullName evidence="16">Adenosylhomocysteinase</fullName>
            <ecNumber evidence="16">3.13.2.1</ecNumber>
        </recommendedName>
    </domain>
    <domain>
        <recommendedName>
            <fullName evidence="18">Innexin</fullName>
        </recommendedName>
    </domain>
</protein>
<dbReference type="GlyCosmos" id="A0A814IGL4">
    <property type="glycosylation" value="1 site, No reported glycans"/>
</dbReference>
<comment type="similarity">
    <text evidence="3 17">Belongs to the adenosylhomocysteinase family.</text>
</comment>
<evidence type="ECO:0000256" key="1">
    <source>
        <dbReference type="ARBA" id="ARBA00004651"/>
    </source>
</evidence>
<feature type="transmembrane region" description="Helical" evidence="18">
    <location>
        <begin position="535"/>
        <end position="559"/>
    </location>
</feature>
<comment type="pathway">
    <text evidence="2 16">Amino-acid biosynthesis; L-homocysteine biosynthesis; L-homocysteine from S-adenosyl-L-homocysteine: step 1/1.</text>
</comment>
<evidence type="ECO:0000256" key="15">
    <source>
        <dbReference type="PIRSR" id="PIRSR600990-52"/>
    </source>
</evidence>
<comment type="caution">
    <text evidence="21">The sequence shown here is derived from an EMBL/GenBank/DDBJ whole genome shotgun (WGS) entry which is preliminary data.</text>
</comment>
<evidence type="ECO:0000256" key="17">
    <source>
        <dbReference type="RuleBase" id="RU004166"/>
    </source>
</evidence>
<keyword evidence="14 18" id="KW-0407">Ion channel</keyword>
<dbReference type="SMART" id="SM00996">
    <property type="entry name" value="AdoHcyase"/>
    <property type="match status" value="1"/>
</dbReference>
<feature type="transmembrane region" description="Helical" evidence="18">
    <location>
        <begin position="749"/>
        <end position="774"/>
    </location>
</feature>
<evidence type="ECO:0000256" key="2">
    <source>
        <dbReference type="ARBA" id="ARBA00005195"/>
    </source>
</evidence>
<evidence type="ECO:0000256" key="10">
    <source>
        <dbReference type="ARBA" id="ARBA00022989"/>
    </source>
</evidence>
<dbReference type="EMBL" id="CAJNON010000140">
    <property type="protein sequence ID" value="CAF1023083.1"/>
    <property type="molecule type" value="Genomic_DNA"/>
</dbReference>
<keyword evidence="8 18" id="KW-0812">Transmembrane</keyword>
<evidence type="ECO:0000256" key="7">
    <source>
        <dbReference type="ARBA" id="ARBA00022563"/>
    </source>
</evidence>
<proteinExistence type="inferred from homology"/>
<keyword evidence="13 18" id="KW-0472">Membrane</keyword>
<evidence type="ECO:0000256" key="3">
    <source>
        <dbReference type="ARBA" id="ARBA00007122"/>
    </source>
</evidence>
<evidence type="ECO:0000256" key="16">
    <source>
        <dbReference type="RuleBase" id="RU000548"/>
    </source>
</evidence>
<feature type="compositionally biased region" description="Basic and acidic residues" evidence="19">
    <location>
        <begin position="12"/>
        <end position="24"/>
    </location>
</feature>
<feature type="transmembrane region" description="Helical" evidence="18">
    <location>
        <begin position="645"/>
        <end position="663"/>
    </location>
</feature>
<dbReference type="InterPro" id="IPR015878">
    <property type="entry name" value="Ado_hCys_hydrolase_NAD-bd"/>
</dbReference>
<dbReference type="EC" id="3.13.2.1" evidence="16"/>
<evidence type="ECO:0000256" key="19">
    <source>
        <dbReference type="SAM" id="MobiDB-lite"/>
    </source>
</evidence>
<evidence type="ECO:0000256" key="4">
    <source>
        <dbReference type="ARBA" id="ARBA00022448"/>
    </source>
</evidence>
<sequence>MSNNDNGNDEAAADRDKARYRTDRRTSVQFIDLNLIRRRSSGNDKPTQSQRLASINSNYENESNDVDHYRQYTTASDSDSDADDGSSINIRELQHKNASGFTDFAVRRIKHAQYGRREIEIAEQEMPGLMALRRRAESDRPLQGAKVIGCTHITAQTAVLIETLIRLGAQVRWCACNIFSTQNEVAAALAEGSISIFAWKGETDDDFWWCIKKAIGAEQGWQPNMILDDGGDLTHYFHKHYSTLFSTIKGIVEESVTGVHRLYQMCRTQTLPVPAMNVNDSVTKTKFDNLYLCRESIIDGIKRCTDIMFGGKQAVVCGYGEVGKGCCSALRGMGCFVYVTEIDPICALQACMEGYKVVRLEEVIKQADMIITASGSKHTITRESLDKLKNGAILCNMGHSNTEIDVSFLRDSSTNDLQVERVRTNVDHVIWPNGKRIVLIAEGRIMNLCCSSVPSFVVSITAATQALALIELFNAPANRYKCDVYLLPKKMDEYVASLHLPAFDAHLTELTDEQCKYLGINKAGPFKPNYYRWFLYYKINSVMVDLLYIITLVPTILLSSLRTDDDGFDKLNYKYTVGLLVLFAVLTASKQFDDDRIECWNRANFIKAYVQYTNEICYISSTYYVDRNQSIPQSIQERRDNKLNYYQWVPFILLLMALFFYLPRLIWRTLSVRSGIDLLDIVVAADDTKNLKSFDDRGNLIKYIVDTIDMYVDDARRQTDAEIRQTSLFRKVFQLICCMTGKFLGNYFITLYFFIKIWYILNVVVQICLLNVFLNTNFLQFGYESIKLFRYGLNQPESKYFPRETFCDFHVREPLRGGEPLQRITVQCVLTVNLFNQQVFTLLWVWFVAVFLLNCYCLCLWIGRLGSSSSRHEYILSRLTRTSRKEIPRFRIDFKQGNRELGDNVHIYLVQCFITEYLEPDGFFFLRMLAVNVSDFIVQEIIEQLWTLYTIKYGEKDAITAEKVYNQFRSPAQQISVTGLPRSPMLDVYDEKYGATDAKRKYMKRYSVMDTSLLNSTSAPQPDFHPTREGV</sequence>
<evidence type="ECO:0000259" key="20">
    <source>
        <dbReference type="SMART" id="SM00997"/>
    </source>
</evidence>
<dbReference type="Proteomes" id="UP000663881">
    <property type="component" value="Unassembled WGS sequence"/>
</dbReference>
<keyword evidence="4 18" id="KW-0813">Transport</keyword>
<dbReference type="GO" id="GO:0005921">
    <property type="term" value="C:gap junction"/>
    <property type="evidence" value="ECO:0007669"/>
    <property type="project" value="UniProtKB-UniRule"/>
</dbReference>
<dbReference type="InterPro" id="IPR000990">
    <property type="entry name" value="Innexin"/>
</dbReference>
<comment type="caution">
    <text evidence="18">Lacks conserved residue(s) required for the propagation of feature annotation.</text>
</comment>
<name>A0A814IGL4_9BILA</name>
<dbReference type="UniPathway" id="UPA00314">
    <property type="reaction ID" value="UER00076"/>
</dbReference>
<comment type="function">
    <text evidence="18">Structural component of the gap junctions.</text>
</comment>
<dbReference type="GO" id="GO:0034220">
    <property type="term" value="P:monoatomic ion transmembrane transport"/>
    <property type="evidence" value="ECO:0007669"/>
    <property type="project" value="UniProtKB-KW"/>
</dbReference>
<keyword evidence="6" id="KW-0963">Cytoplasm</keyword>
<dbReference type="PROSITE" id="PS00739">
    <property type="entry name" value="ADOHCYASE_2"/>
    <property type="match status" value="1"/>
</dbReference>
<dbReference type="EMBL" id="CAJOAY010001009">
    <property type="protein sequence ID" value="CAF3776865.1"/>
    <property type="molecule type" value="Genomic_DNA"/>
</dbReference>
<feature type="glycosylation site" description="N-linked (GlcNAc...) asparagine" evidence="15">
    <location>
        <position position="604"/>
    </location>
</feature>
<evidence type="ECO:0000256" key="6">
    <source>
        <dbReference type="ARBA" id="ARBA00022490"/>
    </source>
</evidence>
<dbReference type="GO" id="GO:0033353">
    <property type="term" value="P:S-adenosylmethionine cycle"/>
    <property type="evidence" value="ECO:0007669"/>
    <property type="project" value="TreeGrafter"/>
</dbReference>
<evidence type="ECO:0000313" key="22">
    <source>
        <dbReference type="EMBL" id="CAF3776865.1"/>
    </source>
</evidence>
<dbReference type="Gene3D" id="3.40.50.1480">
    <property type="entry name" value="Adenosylhomocysteinase-like"/>
    <property type="match status" value="2"/>
</dbReference>
<accession>A0A814IGL4</accession>
<dbReference type="SUPFAM" id="SSF52283">
    <property type="entry name" value="Formate/glycerate dehydrogenase catalytic domain-like"/>
    <property type="match status" value="1"/>
</dbReference>
<feature type="transmembrane region" description="Helical" evidence="18">
    <location>
        <begin position="843"/>
        <end position="863"/>
    </location>
</feature>
<dbReference type="Pfam" id="PF00670">
    <property type="entry name" value="AdoHcyase_NAD"/>
    <property type="match status" value="1"/>
</dbReference>
<keyword evidence="9 16" id="KW-0378">Hydrolase</keyword>
<keyword evidence="11 16" id="KW-0520">NAD</keyword>